<dbReference type="InterPro" id="IPR035069">
    <property type="entry name" value="TTHA1013/TTHA0281-like"/>
</dbReference>
<dbReference type="InterPro" id="IPR055811">
    <property type="entry name" value="DUF7387"/>
</dbReference>
<dbReference type="Pfam" id="PF24113">
    <property type="entry name" value="DUF7387"/>
    <property type="match status" value="1"/>
</dbReference>
<reference evidence="1 2" key="1">
    <citation type="journal article" date="2015" name="Nature">
        <title>rRNA introns, odd ribosomes, and small enigmatic genomes across a large radiation of phyla.</title>
        <authorList>
            <person name="Brown C.T."/>
            <person name="Hug L.A."/>
            <person name="Thomas B.C."/>
            <person name="Sharon I."/>
            <person name="Castelle C.J."/>
            <person name="Singh A."/>
            <person name="Wilkins M.J."/>
            <person name="Williams K.H."/>
            <person name="Banfield J.F."/>
        </authorList>
    </citation>
    <scope>NUCLEOTIDE SEQUENCE [LARGE SCALE GENOMIC DNA]</scope>
</reference>
<dbReference type="STRING" id="1618756.UV12_C0013G0002"/>
<dbReference type="Gene3D" id="3.30.160.250">
    <property type="match status" value="1"/>
</dbReference>
<sequence>MKKVTFKNIIWKEGKHYVAQCLNIDVATFGTTKKKALSNLNEALELYFEGESSHFAKNIRKTERSEIVTLPFRYA</sequence>
<comment type="caution">
    <text evidence="1">The sequence shown here is derived from an EMBL/GenBank/DDBJ whole genome shotgun (WGS) entry which is preliminary data.</text>
</comment>
<dbReference type="EMBL" id="LCDG01000013">
    <property type="protein sequence ID" value="KKS47019.1"/>
    <property type="molecule type" value="Genomic_DNA"/>
</dbReference>
<organism evidence="1 2">
    <name type="scientific">Candidatus Nomurabacteria bacterium GW2011_GWC2_42_20</name>
    <dbReference type="NCBI Taxonomy" id="1618756"/>
    <lineage>
        <taxon>Bacteria</taxon>
        <taxon>Candidatus Nomuraibacteriota</taxon>
    </lineage>
</organism>
<protein>
    <recommendedName>
        <fullName evidence="3">HicB family protein</fullName>
    </recommendedName>
</protein>
<dbReference type="Proteomes" id="UP000034704">
    <property type="component" value="Unassembled WGS sequence"/>
</dbReference>
<dbReference type="AlphaFoldDB" id="A0A0G0ZEB1"/>
<evidence type="ECO:0000313" key="2">
    <source>
        <dbReference type="Proteomes" id="UP000034704"/>
    </source>
</evidence>
<proteinExistence type="predicted"/>
<name>A0A0G0ZEB1_9BACT</name>
<evidence type="ECO:0000313" key="1">
    <source>
        <dbReference type="EMBL" id="KKS47019.1"/>
    </source>
</evidence>
<accession>A0A0G0ZEB1</accession>
<evidence type="ECO:0008006" key="3">
    <source>
        <dbReference type="Google" id="ProtNLM"/>
    </source>
</evidence>
<gene>
    <name evidence="1" type="ORF">UV12_C0013G0002</name>
</gene>
<dbReference type="SUPFAM" id="SSF143100">
    <property type="entry name" value="TTHA1013/TTHA0281-like"/>
    <property type="match status" value="1"/>
</dbReference>